<organism evidence="2">
    <name type="scientific">Antheraea proylei nucleopolyhedrovirus</name>
    <dbReference type="NCBI Taxonomy" id="2126611"/>
    <lineage>
        <taxon>Viruses</taxon>
        <taxon>Viruses incertae sedis</taxon>
        <taxon>Naldaviricetes</taxon>
        <taxon>Lefavirales</taxon>
        <taxon>Baculoviridae</taxon>
        <taxon>Alphabaculovirus</taxon>
        <taxon>Alphabaculovirus anpernyi</taxon>
    </lineage>
</organism>
<gene>
    <name evidence="2" type="primary">orf9</name>
    <name evidence="1" type="synonym">ORF9</name>
</gene>
<dbReference type="EMBL" id="MH797002">
    <property type="protein sequence ID" value="AYW35354.1"/>
    <property type="molecule type" value="Genomic_DNA"/>
</dbReference>
<proteinExistence type="predicted"/>
<accession>A0A2Z6C560</accession>
<protein>
    <submittedName>
        <fullName evidence="2">Uncharacterized protein</fullName>
    </submittedName>
</protein>
<dbReference type="EMBL" id="LC375539">
    <property type="protein sequence ID" value="BBD50767.1"/>
    <property type="molecule type" value="Genomic_DNA"/>
</dbReference>
<evidence type="ECO:0000313" key="2">
    <source>
        <dbReference type="EMBL" id="BBD50767.1"/>
    </source>
</evidence>
<reference evidence="1" key="2">
    <citation type="submission" date="2018-08" db="EMBL/GenBank/DDBJ databases">
        <title>Genetic characterization of an alphabaculovirus causing tiger band disease in the oak tasar silkworm, Antheraea proylei.</title>
        <authorList>
            <person name="Tourangbam S."/>
            <person name="Malcolm F.J."/>
            <person name="Luikham R."/>
            <person name="Kshetrimayum M."/>
            <person name="Yumnam R."/>
            <person name="Rajkumari L."/>
        </authorList>
    </citation>
    <scope>NUCLEOTIDE SEQUENCE</scope>
    <source>
        <strain evidence="1">TkhulenIBD</strain>
    </source>
</reference>
<name>A0A2Z6C560_NPVAP</name>
<evidence type="ECO:0000313" key="1">
    <source>
        <dbReference type="EMBL" id="AYW35354.1"/>
    </source>
</evidence>
<sequence>MMRRPRNKLLRRRAGVLVSIERLIAACAAKLCFSERWSCIYRRDKAVIFAHSRHVAPISLAPLNQRFTCLQSRSPHKRYLLLSR</sequence>
<reference evidence="2" key="1">
    <citation type="submission" date="2018-03" db="EMBL/GenBank/DDBJ databases">
        <title>Whole genome comparison of nucleopolyhedroviruses isolated from saturniine wild silkworms in Asian countries.</title>
        <authorList>
            <person name="Sasaki K."/>
            <person name="Kajiura Z."/>
            <person name="Ponnuvel K.M."/>
            <person name="Kobayashi J."/>
        </authorList>
    </citation>
    <scope>NUCLEOTIDE SEQUENCE</scope>
    <source>
        <strain evidence="2">Manipur</strain>
    </source>
</reference>